<proteinExistence type="predicted"/>
<dbReference type="Proteomes" id="UP000325672">
    <property type="component" value="Unassembled WGS sequence"/>
</dbReference>
<protein>
    <submittedName>
        <fullName evidence="1">Uncharacterized protein</fullName>
    </submittedName>
</protein>
<dbReference type="RefSeq" id="XP_031908889.1">
    <property type="nucleotide sequence ID" value="XM_032055899.1"/>
</dbReference>
<dbReference type="GeneID" id="43640109"/>
<name>A0A5N6SDM6_ASPPS</name>
<organism evidence="1 2">
    <name type="scientific">Aspergillus pseudotamarii</name>
    <dbReference type="NCBI Taxonomy" id="132259"/>
    <lineage>
        <taxon>Eukaryota</taxon>
        <taxon>Fungi</taxon>
        <taxon>Dikarya</taxon>
        <taxon>Ascomycota</taxon>
        <taxon>Pezizomycotina</taxon>
        <taxon>Eurotiomycetes</taxon>
        <taxon>Eurotiomycetidae</taxon>
        <taxon>Eurotiales</taxon>
        <taxon>Aspergillaceae</taxon>
        <taxon>Aspergillus</taxon>
        <taxon>Aspergillus subgen. Circumdati</taxon>
    </lineage>
</organism>
<keyword evidence="2" id="KW-1185">Reference proteome</keyword>
<reference evidence="1 2" key="1">
    <citation type="submission" date="2019-04" db="EMBL/GenBank/DDBJ databases">
        <title>Friends and foes A comparative genomics study of 23 Aspergillus species from section Flavi.</title>
        <authorList>
            <consortium name="DOE Joint Genome Institute"/>
            <person name="Kjaerbolling I."/>
            <person name="Vesth T."/>
            <person name="Frisvad J.C."/>
            <person name="Nybo J.L."/>
            <person name="Theobald S."/>
            <person name="Kildgaard S."/>
            <person name="Isbrandt T."/>
            <person name="Kuo A."/>
            <person name="Sato A."/>
            <person name="Lyhne E.K."/>
            <person name="Kogle M.E."/>
            <person name="Wiebenga A."/>
            <person name="Kun R.S."/>
            <person name="Lubbers R.J."/>
            <person name="Makela M.R."/>
            <person name="Barry K."/>
            <person name="Chovatia M."/>
            <person name="Clum A."/>
            <person name="Daum C."/>
            <person name="Haridas S."/>
            <person name="He G."/>
            <person name="LaButti K."/>
            <person name="Lipzen A."/>
            <person name="Mondo S."/>
            <person name="Riley R."/>
            <person name="Salamov A."/>
            <person name="Simmons B.A."/>
            <person name="Magnuson J.K."/>
            <person name="Henrissat B."/>
            <person name="Mortensen U.H."/>
            <person name="Larsen T.O."/>
            <person name="Devries R.P."/>
            <person name="Grigoriev I.V."/>
            <person name="Machida M."/>
            <person name="Baker S.E."/>
            <person name="Andersen M.R."/>
        </authorList>
    </citation>
    <scope>NUCLEOTIDE SEQUENCE [LARGE SCALE GENOMIC DNA]</scope>
    <source>
        <strain evidence="1 2">CBS 117625</strain>
    </source>
</reference>
<gene>
    <name evidence="1" type="ORF">BDV38DRAFT_260315</name>
</gene>
<evidence type="ECO:0000313" key="1">
    <source>
        <dbReference type="EMBL" id="KAE8132826.1"/>
    </source>
</evidence>
<dbReference type="AlphaFoldDB" id="A0A5N6SDM6"/>
<dbReference type="EMBL" id="ML743626">
    <property type="protein sequence ID" value="KAE8132826.1"/>
    <property type="molecule type" value="Genomic_DNA"/>
</dbReference>
<sequence>MAASLANKVFIGTCAASGIGLATAKLLLSRGIARHHRLDFSRIHSGSKVWTRYPTHCGLKYEWILSKSITDINSKPL</sequence>
<evidence type="ECO:0000313" key="2">
    <source>
        <dbReference type="Proteomes" id="UP000325672"/>
    </source>
</evidence>
<accession>A0A5N6SDM6</accession>